<protein>
    <submittedName>
        <fullName evidence="8">Uncharacterized protein</fullName>
    </submittedName>
</protein>
<evidence type="ECO:0000256" key="7">
    <source>
        <dbReference type="SAM" id="SignalP"/>
    </source>
</evidence>
<dbReference type="EMBL" id="CAXLJM020000013">
    <property type="protein sequence ID" value="CAL8077918.1"/>
    <property type="molecule type" value="Genomic_DNA"/>
</dbReference>
<keyword evidence="4 7" id="KW-0732">Signal</keyword>
<sequence length="99" mass="11240">MRSLFIIVALLYTLFTFTLIPTDAQVNFSPAWGKRSTTDWLGESQDQSPSEYQNVVAVDGCQTPLECLLRMQRYSSERAARLSNAKIMKTLARGDEKFD</sequence>
<evidence type="ECO:0000256" key="6">
    <source>
        <dbReference type="ARBA" id="ARBA00023283"/>
    </source>
</evidence>
<evidence type="ECO:0000256" key="1">
    <source>
        <dbReference type="ARBA" id="ARBA00004613"/>
    </source>
</evidence>
<keyword evidence="9" id="KW-1185">Reference proteome</keyword>
<name>A0ABP1PUH5_9HEXA</name>
<feature type="signal peptide" evidence="7">
    <location>
        <begin position="1"/>
        <end position="24"/>
    </location>
</feature>
<evidence type="ECO:0000256" key="4">
    <source>
        <dbReference type="ARBA" id="ARBA00022729"/>
    </source>
</evidence>
<evidence type="ECO:0000256" key="3">
    <source>
        <dbReference type="ARBA" id="ARBA00022525"/>
    </source>
</evidence>
<dbReference type="Proteomes" id="UP001642540">
    <property type="component" value="Unassembled WGS sequence"/>
</dbReference>
<keyword evidence="6" id="KW-0873">Pyrrolidone carboxylic acid</keyword>
<evidence type="ECO:0000313" key="8">
    <source>
        <dbReference type="EMBL" id="CAL8077918.1"/>
    </source>
</evidence>
<dbReference type="InterPro" id="IPR010475">
    <property type="entry name" value="AKH/RPCH_hormone"/>
</dbReference>
<evidence type="ECO:0000256" key="5">
    <source>
        <dbReference type="ARBA" id="ARBA00022815"/>
    </source>
</evidence>
<evidence type="ECO:0000256" key="2">
    <source>
        <dbReference type="ARBA" id="ARBA00006145"/>
    </source>
</evidence>
<proteinExistence type="inferred from homology"/>
<accession>A0ABP1PUH5</accession>
<evidence type="ECO:0000313" key="9">
    <source>
        <dbReference type="Proteomes" id="UP001642540"/>
    </source>
</evidence>
<feature type="chain" id="PRO_5046455298" evidence="7">
    <location>
        <begin position="25"/>
        <end position="99"/>
    </location>
</feature>
<organism evidence="8 9">
    <name type="scientific">Orchesella dallaii</name>
    <dbReference type="NCBI Taxonomy" id="48710"/>
    <lineage>
        <taxon>Eukaryota</taxon>
        <taxon>Metazoa</taxon>
        <taxon>Ecdysozoa</taxon>
        <taxon>Arthropoda</taxon>
        <taxon>Hexapoda</taxon>
        <taxon>Collembola</taxon>
        <taxon>Entomobryomorpha</taxon>
        <taxon>Entomobryoidea</taxon>
        <taxon>Orchesellidae</taxon>
        <taxon>Orchesellinae</taxon>
        <taxon>Orchesella</taxon>
    </lineage>
</organism>
<keyword evidence="5" id="KW-0027">Amidation</keyword>
<gene>
    <name evidence="8" type="ORF">ODALV1_LOCUS3957</name>
</gene>
<dbReference type="InterPro" id="IPR002047">
    <property type="entry name" value="Adipokinetic_hormone_CS"/>
</dbReference>
<comment type="caution">
    <text evidence="8">The sequence shown here is derived from an EMBL/GenBank/DDBJ whole genome shotgun (WGS) entry which is preliminary data.</text>
</comment>
<comment type="similarity">
    <text evidence="2">Belongs to the AKH/HRTH/RPCH family.</text>
</comment>
<dbReference type="PROSITE" id="PS00256">
    <property type="entry name" value="AKH"/>
    <property type="match status" value="1"/>
</dbReference>
<comment type="subcellular location">
    <subcellularLocation>
        <location evidence="1">Secreted</location>
    </subcellularLocation>
</comment>
<keyword evidence="3" id="KW-0964">Secreted</keyword>
<dbReference type="Pfam" id="PF06377">
    <property type="entry name" value="Adipokin_hormo"/>
    <property type="match status" value="1"/>
</dbReference>
<reference evidence="8 9" key="1">
    <citation type="submission" date="2024-08" db="EMBL/GenBank/DDBJ databases">
        <authorList>
            <person name="Cucini C."/>
            <person name="Frati F."/>
        </authorList>
    </citation>
    <scope>NUCLEOTIDE SEQUENCE [LARGE SCALE GENOMIC DNA]</scope>
</reference>